<accession>D5UZX8</accession>
<dbReference type="KEGG" id="ant:Arnit_1693"/>
<keyword evidence="2" id="KW-1185">Reference proteome</keyword>
<dbReference type="AlphaFoldDB" id="D5UZX8"/>
<dbReference type="HOGENOM" id="CLU_2784854_0_0_7"/>
<dbReference type="STRING" id="572480.Arnit_1693"/>
<sequence>MRILEEYGSEEAYFESFSPRDFDFKESDLYVPLKIKRKKIKNKNKKYISKEIFQMKEDKKAFYVQYNN</sequence>
<name>D5UZX8_ARCNC</name>
<reference evidence="1 2" key="1">
    <citation type="journal article" date="2010" name="Stand. Genomic Sci.">
        <title>Complete genome sequence of Arcobacter nitrofigilis type strain (CI).</title>
        <authorList>
            <person name="Pati A."/>
            <person name="Gronow S."/>
            <person name="Lapidus A."/>
            <person name="Copeland A."/>
            <person name="Glavina Del Rio T."/>
            <person name="Nolan M."/>
            <person name="Lucas S."/>
            <person name="Tice H."/>
            <person name="Cheng J.F."/>
            <person name="Han C."/>
            <person name="Chertkov O."/>
            <person name="Bruce D."/>
            <person name="Tapia R."/>
            <person name="Goodwin L."/>
            <person name="Pitluck S."/>
            <person name="Liolios K."/>
            <person name="Ivanova N."/>
            <person name="Mavromatis K."/>
            <person name="Chen A."/>
            <person name="Palaniappan K."/>
            <person name="Land M."/>
            <person name="Hauser L."/>
            <person name="Chang Y.J."/>
            <person name="Jeffries C.D."/>
            <person name="Detter J.C."/>
            <person name="Rohde M."/>
            <person name="Goker M."/>
            <person name="Bristow J."/>
            <person name="Eisen J.A."/>
            <person name="Markowitz V."/>
            <person name="Hugenholtz P."/>
            <person name="Klenk H.P."/>
            <person name="Kyrpides N.C."/>
        </authorList>
    </citation>
    <scope>NUCLEOTIDE SEQUENCE [LARGE SCALE GENOMIC DNA]</scope>
    <source>
        <strain evidence="2">ATCC 33309 / DSM 7299 / CCUG 15893 / LMG 7604 / NCTC 12251 / CI</strain>
    </source>
</reference>
<evidence type="ECO:0000313" key="2">
    <source>
        <dbReference type="Proteomes" id="UP000000939"/>
    </source>
</evidence>
<dbReference type="EMBL" id="CP001999">
    <property type="protein sequence ID" value="ADG93347.1"/>
    <property type="molecule type" value="Genomic_DNA"/>
</dbReference>
<protein>
    <submittedName>
        <fullName evidence="1">Uncharacterized protein</fullName>
    </submittedName>
</protein>
<evidence type="ECO:0000313" key="1">
    <source>
        <dbReference type="EMBL" id="ADG93347.1"/>
    </source>
</evidence>
<organism evidence="1 2">
    <name type="scientific">Arcobacter nitrofigilis (strain ATCC 33309 / DSM 7299 / CCUG 15893 / LMG 7604 / NCTC 12251 / CI)</name>
    <name type="common">Campylobacter nitrofigilis</name>
    <dbReference type="NCBI Taxonomy" id="572480"/>
    <lineage>
        <taxon>Bacteria</taxon>
        <taxon>Pseudomonadati</taxon>
        <taxon>Campylobacterota</taxon>
        <taxon>Epsilonproteobacteria</taxon>
        <taxon>Campylobacterales</taxon>
        <taxon>Arcobacteraceae</taxon>
        <taxon>Arcobacter</taxon>
    </lineage>
</organism>
<proteinExistence type="predicted"/>
<dbReference type="Proteomes" id="UP000000939">
    <property type="component" value="Chromosome"/>
</dbReference>
<gene>
    <name evidence="1" type="ordered locus">Arnit_1693</name>
</gene>